<reference evidence="1" key="1">
    <citation type="journal article" date="2013" name="Genetics">
        <title>The draft genome and transcriptome of Panagrellus redivivus are shaped by the harsh demands of a free-living lifestyle.</title>
        <authorList>
            <person name="Srinivasan J."/>
            <person name="Dillman A.R."/>
            <person name="Macchietto M.G."/>
            <person name="Heikkinen L."/>
            <person name="Lakso M."/>
            <person name="Fracchia K.M."/>
            <person name="Antoshechkin I."/>
            <person name="Mortazavi A."/>
            <person name="Wong G."/>
            <person name="Sternberg P.W."/>
        </authorList>
    </citation>
    <scope>NUCLEOTIDE SEQUENCE [LARGE SCALE GENOMIC DNA]</scope>
    <source>
        <strain evidence="1">MT8872</strain>
    </source>
</reference>
<sequence length="81" mass="9450">MRGLRRRERRKDDDSALPRLFASAVYCTADPAGQIEFSRGKTRTPLTLVYKSDNRNVDYVKYLGKRNACGGQWSHKFCFRF</sequence>
<proteinExistence type="predicted"/>
<evidence type="ECO:0000313" key="2">
    <source>
        <dbReference type="WBParaSite" id="Pan_g20810.t1"/>
    </source>
</evidence>
<dbReference type="AlphaFoldDB" id="A0A7E4VH95"/>
<accession>A0A7E4VH95</accession>
<name>A0A7E4VH95_PANRE</name>
<keyword evidence="1" id="KW-1185">Reference proteome</keyword>
<reference evidence="2" key="2">
    <citation type="submission" date="2020-10" db="UniProtKB">
        <authorList>
            <consortium name="WormBaseParasite"/>
        </authorList>
    </citation>
    <scope>IDENTIFICATION</scope>
</reference>
<organism evidence="1 2">
    <name type="scientific">Panagrellus redivivus</name>
    <name type="common">Microworm</name>
    <dbReference type="NCBI Taxonomy" id="6233"/>
    <lineage>
        <taxon>Eukaryota</taxon>
        <taxon>Metazoa</taxon>
        <taxon>Ecdysozoa</taxon>
        <taxon>Nematoda</taxon>
        <taxon>Chromadorea</taxon>
        <taxon>Rhabditida</taxon>
        <taxon>Tylenchina</taxon>
        <taxon>Panagrolaimomorpha</taxon>
        <taxon>Panagrolaimoidea</taxon>
        <taxon>Panagrolaimidae</taxon>
        <taxon>Panagrellus</taxon>
    </lineage>
</organism>
<dbReference type="Proteomes" id="UP000492821">
    <property type="component" value="Unassembled WGS sequence"/>
</dbReference>
<dbReference type="WBParaSite" id="Pan_g20810.t1">
    <property type="protein sequence ID" value="Pan_g20810.t1"/>
    <property type="gene ID" value="Pan_g20810"/>
</dbReference>
<evidence type="ECO:0000313" key="1">
    <source>
        <dbReference type="Proteomes" id="UP000492821"/>
    </source>
</evidence>
<protein>
    <submittedName>
        <fullName evidence="2">Pyridoxamine 5'-phosphate oxidase family protein</fullName>
    </submittedName>
</protein>